<feature type="compositionally biased region" description="Acidic residues" evidence="1">
    <location>
        <begin position="313"/>
        <end position="322"/>
    </location>
</feature>
<keyword evidence="3" id="KW-1185">Reference proteome</keyword>
<reference evidence="2" key="2">
    <citation type="submission" date="2020-09" db="EMBL/GenBank/DDBJ databases">
        <authorList>
            <person name="Sun Q."/>
            <person name="Zhou Y."/>
        </authorList>
    </citation>
    <scope>NUCLEOTIDE SEQUENCE</scope>
    <source>
        <strain evidence="2">CGMCC 1.15493</strain>
    </source>
</reference>
<feature type="region of interest" description="Disordered" evidence="1">
    <location>
        <begin position="282"/>
        <end position="322"/>
    </location>
</feature>
<dbReference type="AlphaFoldDB" id="A0A916Y0M8"/>
<name>A0A916Y0M8_9HYPH</name>
<accession>A0A916Y0M8</accession>
<evidence type="ECO:0000313" key="3">
    <source>
        <dbReference type="Proteomes" id="UP000613160"/>
    </source>
</evidence>
<evidence type="ECO:0000256" key="1">
    <source>
        <dbReference type="SAM" id="MobiDB-lite"/>
    </source>
</evidence>
<dbReference type="EMBL" id="BMJJ01000007">
    <property type="protein sequence ID" value="GGD26007.1"/>
    <property type="molecule type" value="Genomic_DNA"/>
</dbReference>
<evidence type="ECO:0000313" key="2">
    <source>
        <dbReference type="EMBL" id="GGD26007.1"/>
    </source>
</evidence>
<protein>
    <submittedName>
        <fullName evidence="2">Uncharacterized protein</fullName>
    </submittedName>
</protein>
<organism evidence="2 3">
    <name type="scientific">Aureimonas glaciei</name>
    <dbReference type="NCBI Taxonomy" id="1776957"/>
    <lineage>
        <taxon>Bacteria</taxon>
        <taxon>Pseudomonadati</taxon>
        <taxon>Pseudomonadota</taxon>
        <taxon>Alphaproteobacteria</taxon>
        <taxon>Hyphomicrobiales</taxon>
        <taxon>Aurantimonadaceae</taxon>
        <taxon>Aureimonas</taxon>
    </lineage>
</organism>
<dbReference type="Proteomes" id="UP000613160">
    <property type="component" value="Unassembled WGS sequence"/>
</dbReference>
<reference evidence="2" key="1">
    <citation type="journal article" date="2014" name="Int. J. Syst. Evol. Microbiol.">
        <title>Complete genome sequence of Corynebacterium casei LMG S-19264T (=DSM 44701T), isolated from a smear-ripened cheese.</title>
        <authorList>
            <consortium name="US DOE Joint Genome Institute (JGI-PGF)"/>
            <person name="Walter F."/>
            <person name="Albersmeier A."/>
            <person name="Kalinowski J."/>
            <person name="Ruckert C."/>
        </authorList>
    </citation>
    <scope>NUCLEOTIDE SEQUENCE</scope>
    <source>
        <strain evidence="2">CGMCC 1.15493</strain>
    </source>
</reference>
<gene>
    <name evidence="2" type="ORF">GCM10011335_31280</name>
</gene>
<sequence length="322" mass="35055">MKDRHMSQPSPASSSPSPWLAVSGADLMPGDAILVMHKRRIASGLRYPKWVMEPVGKGRYPGKPMAKLVDVRMAGRVVEIQDRPPTPTRPAGRYAVVEFTDVGNKASIPGDTDVASLYVRHDYAVGDLDVSVVQLRRHVGHGPATRTVEAGHAYLRSLLVSAAEARGLDPVEALASTVDPREERMRLPGRRYEGASLFDLGSIHARAVLEGTLPYHEWMLRQIDERLPTPASLRRDDYDPEEIEAHLASGENEEGLAEVEAILEAFPGSRVTDVRRSGPVLVVDNAPTPAAPEAPERTSGVSPIKKLPPVVYDGDDDDDFAA</sequence>
<comment type="caution">
    <text evidence="2">The sequence shown here is derived from an EMBL/GenBank/DDBJ whole genome shotgun (WGS) entry which is preliminary data.</text>
</comment>
<proteinExistence type="predicted"/>